<sequence>MQVLDERNILDAARRFCESHAISRDTPVTLAVCSPSGECVFLLKMHGAPQLSYDIAVNKARTSAVMKVTTRAFHERLIHEGLSVADFCGAGTTGLIGGVPVFVGDEICGGIGISGCKPERDEELAYMFLSYLIEKI</sequence>
<dbReference type="PANTHER" id="PTHR34309:SF1">
    <property type="entry name" value="PROTEIN GLCG"/>
    <property type="match status" value="1"/>
</dbReference>
<dbReference type="InterPro" id="IPR005624">
    <property type="entry name" value="PduO/GlcC-like"/>
</dbReference>
<dbReference type="PANTHER" id="PTHR34309">
    <property type="entry name" value="SLR1406 PROTEIN"/>
    <property type="match status" value="1"/>
</dbReference>
<accession>A0ABY5Y535</accession>
<organism evidence="1 2">
    <name type="scientific">Taurinivorans muris</name>
    <dbReference type="NCBI Taxonomy" id="2787751"/>
    <lineage>
        <taxon>Bacteria</taxon>
        <taxon>Pseudomonadati</taxon>
        <taxon>Thermodesulfobacteriota</taxon>
        <taxon>Desulfovibrionia</taxon>
        <taxon>Desulfovibrionales</taxon>
        <taxon>Desulfovibrionaceae</taxon>
        <taxon>Taurinivorans</taxon>
    </lineage>
</organism>
<dbReference type="InterPro" id="IPR052517">
    <property type="entry name" value="GlcG_carb_metab_protein"/>
</dbReference>
<gene>
    <name evidence="1" type="ORF">JBF11_05010</name>
</gene>
<dbReference type="EMBL" id="CP065938">
    <property type="protein sequence ID" value="UWX06669.1"/>
    <property type="molecule type" value="Genomic_DNA"/>
</dbReference>
<dbReference type="RefSeq" id="WP_334316280.1">
    <property type="nucleotide sequence ID" value="NZ_CP065938.1"/>
</dbReference>
<protein>
    <submittedName>
        <fullName evidence="1">Heme-binding protein</fullName>
    </submittedName>
</protein>
<dbReference type="Gene3D" id="3.30.450.150">
    <property type="entry name" value="Haem-degrading domain"/>
    <property type="match status" value="1"/>
</dbReference>
<reference evidence="1" key="1">
    <citation type="submission" date="2020-12" db="EMBL/GenBank/DDBJ databases">
        <title>Taurinivorans muris gen. nov., sp. nov., fundamental and realized metabolic niche of a ubiquitous sulfidogenic bacterium in the murine intestine.</title>
        <authorList>
            <person name="Ye H."/>
            <person name="Hanson B.T."/>
            <person name="Loy A."/>
        </authorList>
    </citation>
    <scope>NUCLEOTIDE SEQUENCE</scope>
    <source>
        <strain evidence="1">LT0009</strain>
    </source>
</reference>
<dbReference type="SUPFAM" id="SSF143744">
    <property type="entry name" value="GlcG-like"/>
    <property type="match status" value="1"/>
</dbReference>
<name>A0ABY5Y535_9BACT</name>
<dbReference type="InterPro" id="IPR038084">
    <property type="entry name" value="PduO/GlcC-like_sf"/>
</dbReference>
<proteinExistence type="predicted"/>
<dbReference type="Proteomes" id="UP001058120">
    <property type="component" value="Chromosome"/>
</dbReference>
<evidence type="ECO:0000313" key="2">
    <source>
        <dbReference type="Proteomes" id="UP001058120"/>
    </source>
</evidence>
<dbReference type="Pfam" id="PF03928">
    <property type="entry name" value="HbpS-like"/>
    <property type="match status" value="1"/>
</dbReference>
<keyword evidence="2" id="KW-1185">Reference proteome</keyword>
<evidence type="ECO:0000313" key="1">
    <source>
        <dbReference type="EMBL" id="UWX06669.1"/>
    </source>
</evidence>